<evidence type="ECO:0000256" key="1">
    <source>
        <dbReference type="SAM" id="MobiDB-lite"/>
    </source>
</evidence>
<feature type="region of interest" description="Disordered" evidence="1">
    <location>
        <begin position="1"/>
        <end position="34"/>
    </location>
</feature>
<dbReference type="AlphaFoldDB" id="A0A836HLP8"/>
<feature type="region of interest" description="Disordered" evidence="1">
    <location>
        <begin position="259"/>
        <end position="281"/>
    </location>
</feature>
<dbReference type="RefSeq" id="XP_067753934.1">
    <property type="nucleotide sequence ID" value="XM_067897777.1"/>
</dbReference>
<feature type="compositionally biased region" description="Basic and acidic residues" evidence="1">
    <location>
        <begin position="343"/>
        <end position="354"/>
    </location>
</feature>
<gene>
    <name evidence="2" type="ORF">JKF63_01731</name>
</gene>
<feature type="region of interest" description="Disordered" evidence="1">
    <location>
        <begin position="510"/>
        <end position="532"/>
    </location>
</feature>
<feature type="compositionally biased region" description="Basic and acidic residues" evidence="1">
    <location>
        <begin position="261"/>
        <end position="270"/>
    </location>
</feature>
<dbReference type="GeneID" id="94287854"/>
<dbReference type="Proteomes" id="UP000674318">
    <property type="component" value="Unassembled WGS sequence"/>
</dbReference>
<keyword evidence="3" id="KW-1185">Reference proteome</keyword>
<feature type="compositionally biased region" description="Polar residues" evidence="1">
    <location>
        <begin position="271"/>
        <end position="281"/>
    </location>
</feature>
<name>A0A836HLP8_9TRYP</name>
<feature type="region of interest" description="Disordered" evidence="1">
    <location>
        <begin position="336"/>
        <end position="360"/>
    </location>
</feature>
<evidence type="ECO:0000313" key="3">
    <source>
        <dbReference type="Proteomes" id="UP000674318"/>
    </source>
</evidence>
<organism evidence="2 3">
    <name type="scientific">Porcisia hertigi</name>
    <dbReference type="NCBI Taxonomy" id="2761500"/>
    <lineage>
        <taxon>Eukaryota</taxon>
        <taxon>Discoba</taxon>
        <taxon>Euglenozoa</taxon>
        <taxon>Kinetoplastea</taxon>
        <taxon>Metakinetoplastina</taxon>
        <taxon>Trypanosomatida</taxon>
        <taxon>Trypanosomatidae</taxon>
        <taxon>Leishmaniinae</taxon>
        <taxon>Porcisia</taxon>
    </lineage>
</organism>
<dbReference type="KEGG" id="phet:94287854"/>
<dbReference type="OrthoDB" id="267176at2759"/>
<proteinExistence type="predicted"/>
<protein>
    <submittedName>
        <fullName evidence="2">Uncharacterized protein</fullName>
    </submittedName>
</protein>
<sequence>MRSFGPTKDKALPLRSTTIRHPERPTPQNAAADYSSIRLNTYHDTSDLRAALRKIEAAFAPVEQEGPTAPKPATAVSSATANLGTAGVRQTKPGDSTKSRPTIVVVKRSAAVPPTPLRKGLPAILQLAPQLLIHCCSFCDLRTLGVLCSVSVRMNVLVARQGDELWLAAAKRRRIPIAVAGSAREELRKVLVERARERHAEEAYYEAEIARMEERLLARTQDIYAQNIDVDRTLRMYGAASTPAPVNPEPFWLQQRRRPLPKADDREKSTDTTISASAQSTEMRAKLRTEIEALEEMKRICQCRLKLQEEVLLDHDAQLRKWQSVLLPCEGADFESPIHRTPNRSEKVSSHTEGDAATATTMAATEGAAQKLVSPAQMDEFERRIVRLVLNGSAPTSSAAIADASSGDSNLPVVLRRGAENFVDLELVLRIVGRSELAAASAPANQGAVLTGNTKGTATTGATVAATGCDAALRAAAKRWCAFQKFCPTNEEYENARLLLKARARRDLPVSGAKAHGEGASNADKPLRPPLTSRHMPALLRLSGFVRRVEAMSDSQVVREWM</sequence>
<comment type="caution">
    <text evidence="2">The sequence shown here is derived from an EMBL/GenBank/DDBJ whole genome shotgun (WGS) entry which is preliminary data.</text>
</comment>
<evidence type="ECO:0000313" key="2">
    <source>
        <dbReference type="EMBL" id="KAG5493899.1"/>
    </source>
</evidence>
<accession>A0A836HLP8</accession>
<dbReference type="EMBL" id="JAFJZO010000034">
    <property type="protein sequence ID" value="KAG5493899.1"/>
    <property type="molecule type" value="Genomic_DNA"/>
</dbReference>
<reference evidence="2 3" key="1">
    <citation type="submission" date="2021-02" db="EMBL/GenBank/DDBJ databases">
        <title>Porcisia hertigi Genome sequencing and assembly.</title>
        <authorList>
            <person name="Almutairi H."/>
            <person name="Gatherer D."/>
        </authorList>
    </citation>
    <scope>NUCLEOTIDE SEQUENCE [LARGE SCALE GENOMIC DNA]</scope>
    <source>
        <strain evidence="2 3">C119</strain>
    </source>
</reference>